<evidence type="ECO:0000313" key="2">
    <source>
        <dbReference type="Proteomes" id="UP000031982"/>
    </source>
</evidence>
<keyword evidence="2" id="KW-1185">Reference proteome</keyword>
<dbReference type="Proteomes" id="UP000031982">
    <property type="component" value="Unassembled WGS sequence"/>
</dbReference>
<protein>
    <submittedName>
        <fullName evidence="1">Uncharacterized protein</fullName>
    </submittedName>
</protein>
<sequence>MTYCFAWKSDGEIYIVADSLTSAKSEAAFEREATLSSVGELYGEYNSYFIAETNTKIYVKNNIVVAYAGKDTKIFEDVKNNLDLMIDHLTPEQIISYLPEILVESELILGVKNENNKLYHLNNYGFKEIDGYIAIGSGSKIPDLNNLMQDFTVTYPDPSYEPRKKLTAATAYLQMISIKNNFLGYFVGGTFCGVCIHKEIEWNDDLLYFFYDEKFENKKLINFIIRKNSIITGSDFTGLTKLFQYEEMDEIEFRKMSRYIHKCISSYIPRYVVFYSFEFNNIYFCDIYKYTHTALMRIFQRRGKVSRTELFTSPFLLENFLLKNKNDEKFIIPFNYLDTSPVPYVPRDQLIENVENIWDVDFGYENFDYPLESIELPIEISDVFKSQIEEYENIIIVNFEYLESKILELKNFYNGLNVSFDSLKILTGICKRIEKDFEIDNIKILLFSKRYEFFYNRMANLEMYLNQADCSYKLFTETLLLNYYQDDRYYHLNKIFIIDDSPHLNDLFEIFPDYNRYQDEADIFMVKNQNRESQVLYSPYYYNADILISKIAGLSDEALGWWDPVGTPQEELEKIAEYLNFQIENSIF</sequence>
<reference evidence="1 2" key="1">
    <citation type="submission" date="2015-01" db="EMBL/GenBank/DDBJ databases">
        <title>Genome Assembly of Bacillus badius MTCC 1458.</title>
        <authorList>
            <person name="Verma A."/>
            <person name="Khatri I."/>
            <person name="Mual P."/>
            <person name="Subramanian S."/>
            <person name="Krishnamurthi S."/>
        </authorList>
    </citation>
    <scope>NUCLEOTIDE SEQUENCE [LARGE SCALE GENOMIC DNA]</scope>
    <source>
        <strain evidence="1 2">MTCC 1458</strain>
    </source>
</reference>
<proteinExistence type="predicted"/>
<dbReference type="RefSeq" id="WP_041114550.1">
    <property type="nucleotide sequence ID" value="NZ_JARTHD010000029.1"/>
</dbReference>
<dbReference type="EMBL" id="JXLP01000027">
    <property type="protein sequence ID" value="KIL74124.1"/>
    <property type="molecule type" value="Genomic_DNA"/>
</dbReference>
<evidence type="ECO:0000313" key="1">
    <source>
        <dbReference type="EMBL" id="KIL74124.1"/>
    </source>
</evidence>
<comment type="caution">
    <text evidence="1">The sequence shown here is derived from an EMBL/GenBank/DDBJ whole genome shotgun (WGS) entry which is preliminary data.</text>
</comment>
<name>A0ABR5AP65_BACBA</name>
<gene>
    <name evidence="1" type="ORF">SD77_2980</name>
</gene>
<accession>A0ABR5AP65</accession>
<organism evidence="1 2">
    <name type="scientific">Bacillus badius</name>
    <dbReference type="NCBI Taxonomy" id="1455"/>
    <lineage>
        <taxon>Bacteria</taxon>
        <taxon>Bacillati</taxon>
        <taxon>Bacillota</taxon>
        <taxon>Bacilli</taxon>
        <taxon>Bacillales</taxon>
        <taxon>Bacillaceae</taxon>
        <taxon>Pseudobacillus</taxon>
    </lineage>
</organism>